<dbReference type="Proteomes" id="UP000289152">
    <property type="component" value="Unassembled WGS sequence"/>
</dbReference>
<comment type="caution">
    <text evidence="1">The sequence shown here is derived from an EMBL/GenBank/DDBJ whole genome shotgun (WGS) entry which is preliminary data.</text>
</comment>
<protein>
    <submittedName>
        <fullName evidence="1">Uncharacterized protein</fullName>
    </submittedName>
</protein>
<dbReference type="AlphaFoldDB" id="A0A4Q1BAY6"/>
<organism evidence="1 2">
    <name type="scientific">Tremella mesenterica</name>
    <name type="common">Jelly fungus</name>
    <dbReference type="NCBI Taxonomy" id="5217"/>
    <lineage>
        <taxon>Eukaryota</taxon>
        <taxon>Fungi</taxon>
        <taxon>Dikarya</taxon>
        <taxon>Basidiomycota</taxon>
        <taxon>Agaricomycotina</taxon>
        <taxon>Tremellomycetes</taxon>
        <taxon>Tremellales</taxon>
        <taxon>Tremellaceae</taxon>
        <taxon>Tremella</taxon>
    </lineage>
</organism>
<sequence length="253" mass="28139">MSSPVEFLQESTDNTDDHLYPSNVDNLLPVIRAAYPNNNPTGKNGKRASPALSGELQAALQQYYTEGMTNWKAINERLKKEHGNNVGFGSRSSFFRATNFYGLGTSRKSMLSVQDAAQIMQEEMDGDITNVIGIRAMKHHMTLQGFLLPSEDVHCVFLDAALKFGGFPLQIASDRGSEIGEIIATQIAFRNSYSTVGLDEVFPYKLLKSTRKITIERSWRNVRENVVDQVKAALNSAYESGTVHDGDLVHQYV</sequence>
<gene>
    <name evidence="1" type="ORF">M231_07906</name>
</gene>
<evidence type="ECO:0000313" key="1">
    <source>
        <dbReference type="EMBL" id="RXK34844.1"/>
    </source>
</evidence>
<dbReference type="OrthoDB" id="5392716at2759"/>
<dbReference type="VEuPathDB" id="FungiDB:TREMEDRAFT_16842"/>
<dbReference type="PANTHER" id="PTHR46177:SF1">
    <property type="entry name" value="INTEGRASE CATALYTIC DOMAIN-CONTAINING PROTEIN"/>
    <property type="match status" value="1"/>
</dbReference>
<proteinExistence type="predicted"/>
<name>A0A4Q1BAY6_TREME</name>
<evidence type="ECO:0000313" key="2">
    <source>
        <dbReference type="Proteomes" id="UP000289152"/>
    </source>
</evidence>
<dbReference type="EMBL" id="SDIL01000183">
    <property type="protein sequence ID" value="RXK34844.1"/>
    <property type="molecule type" value="Genomic_DNA"/>
</dbReference>
<keyword evidence="2" id="KW-1185">Reference proteome</keyword>
<reference evidence="1 2" key="1">
    <citation type="submission" date="2016-06" db="EMBL/GenBank/DDBJ databases">
        <title>Evolution of pathogenesis and genome organization in the Tremellales.</title>
        <authorList>
            <person name="Cuomo C."/>
            <person name="Litvintseva A."/>
            <person name="Heitman J."/>
            <person name="Chen Y."/>
            <person name="Sun S."/>
            <person name="Springer D."/>
            <person name="Dromer F."/>
            <person name="Young S."/>
            <person name="Zeng Q."/>
            <person name="Chapman S."/>
            <person name="Gujja S."/>
            <person name="Saif S."/>
            <person name="Birren B."/>
        </authorList>
    </citation>
    <scope>NUCLEOTIDE SEQUENCE [LARGE SCALE GENOMIC DNA]</scope>
    <source>
        <strain evidence="1 2">ATCC 28783</strain>
    </source>
</reference>
<dbReference type="PANTHER" id="PTHR46177">
    <property type="entry name" value="INTEGRASE CATALYTIC DOMAIN-CONTAINING PROTEIN"/>
    <property type="match status" value="1"/>
</dbReference>
<accession>A0A4Q1BAY6</accession>
<dbReference type="InParanoid" id="A0A4Q1BAY6"/>